<feature type="binding site" evidence="19">
    <location>
        <position position="365"/>
    </location>
    <ligand>
        <name>Zn(2+)</name>
        <dbReference type="ChEBI" id="CHEBI:29105"/>
        <label>1</label>
    </ligand>
</feature>
<feature type="binding site" evidence="19">
    <location>
        <position position="341"/>
    </location>
    <ligand>
        <name>Zn(2+)</name>
        <dbReference type="ChEBI" id="CHEBI:29105"/>
        <label>1</label>
    </ligand>
</feature>
<feature type="compositionally biased region" description="Low complexity" evidence="21">
    <location>
        <begin position="1"/>
        <end position="14"/>
    </location>
</feature>
<dbReference type="PIRSF" id="PIRSF005149">
    <property type="entry name" value="IPC-B_HD"/>
    <property type="match status" value="1"/>
</dbReference>
<evidence type="ECO:0000256" key="6">
    <source>
        <dbReference type="ARBA" id="ARBA00022617"/>
    </source>
</evidence>
<comment type="similarity">
    <text evidence="4 18">Belongs to the sterol desaturase family. SCS7 subfamily.</text>
</comment>
<dbReference type="EMBL" id="JAAAJB010000061">
    <property type="protein sequence ID" value="KAG0268039.1"/>
    <property type="molecule type" value="Genomic_DNA"/>
</dbReference>
<comment type="cofactor">
    <cofactor evidence="20">
        <name>Fe cation</name>
        <dbReference type="ChEBI" id="CHEBI:24875"/>
    </cofactor>
</comment>
<feature type="binding site" description="axial binding residue" evidence="20">
    <location>
        <position position="80"/>
    </location>
    <ligand>
        <name>heme</name>
        <dbReference type="ChEBI" id="CHEBI:30413"/>
    </ligand>
    <ligandPart>
        <name>Fe</name>
        <dbReference type="ChEBI" id="CHEBI:18248"/>
    </ligandPart>
</feature>
<keyword evidence="16 18" id="KW-0472">Membrane</keyword>
<comment type="cofactor">
    <cofactor evidence="18 19">
        <name>Zn(2+)</name>
        <dbReference type="ChEBI" id="CHEBI:29105"/>
    </cofactor>
    <text evidence="18 19">Binds 2 Zn(2+) ions per subunit that likely form a catalytic dimetal center.</text>
</comment>
<dbReference type="OrthoDB" id="2204368at2759"/>
<dbReference type="PROSITE" id="PS00191">
    <property type="entry name" value="CYTOCHROME_B5_1"/>
    <property type="match status" value="1"/>
</dbReference>
<protein>
    <recommendedName>
        <fullName evidence="18">Ceramide very long chain fatty acid hydroxylase</fullName>
        <ecNumber evidence="18">1.-.-.-</ecNumber>
    </recommendedName>
</protein>
<feature type="region of interest" description="Disordered" evidence="21">
    <location>
        <begin position="1"/>
        <end position="25"/>
    </location>
</feature>
<evidence type="ECO:0000256" key="17">
    <source>
        <dbReference type="ARBA" id="ARBA00023160"/>
    </source>
</evidence>
<accession>A0A9P6UBV4</accession>
<dbReference type="InterPro" id="IPR014430">
    <property type="entry name" value="Scs7"/>
</dbReference>
<dbReference type="Pfam" id="PF00173">
    <property type="entry name" value="Cyt-b5"/>
    <property type="match status" value="1"/>
</dbReference>
<dbReference type="Proteomes" id="UP000807716">
    <property type="component" value="Unassembled WGS sequence"/>
</dbReference>
<evidence type="ECO:0000256" key="10">
    <source>
        <dbReference type="ARBA" id="ARBA00022832"/>
    </source>
</evidence>
<reference evidence="24" key="1">
    <citation type="journal article" date="2020" name="Fungal Divers.">
        <title>Resolving the Mortierellaceae phylogeny through synthesis of multi-gene phylogenetics and phylogenomics.</title>
        <authorList>
            <person name="Vandepol N."/>
            <person name="Liber J."/>
            <person name="Desiro A."/>
            <person name="Na H."/>
            <person name="Kennedy M."/>
            <person name="Barry K."/>
            <person name="Grigoriev I.V."/>
            <person name="Miller A.N."/>
            <person name="O'Donnell K."/>
            <person name="Stajich J.E."/>
            <person name="Bonito G."/>
        </authorList>
    </citation>
    <scope>NUCLEOTIDE SEQUENCE</scope>
    <source>
        <strain evidence="24">BC1065</strain>
    </source>
</reference>
<dbReference type="FunFam" id="3.10.120.10:FF:000002">
    <property type="entry name" value="Cytochrome b5 type B"/>
    <property type="match status" value="1"/>
</dbReference>
<evidence type="ECO:0000256" key="2">
    <source>
        <dbReference type="ARBA" id="ARBA00004991"/>
    </source>
</evidence>
<keyword evidence="13 18" id="KW-0560">Oxidoreductase</keyword>
<sequence>MAPARTSTPPTTSSKKQHRTVTADEVAQHKTASSCWVVYKGKVYDVTSFLEDHPGGEEYILDHAAQDITDVMADELSHSHSDGAYEMLDDFLVGILASHSKDDNNNNTAGARVAEQQDMDGGLRKRTTTDKNIKDNEEDEDKEMAEYLKPTDLVADKKIQFLDLSQPLLWQLWKANYSKAFYLEQVHIPRHLSGPARIFGSPYLEVFTKTPWWAIPLLWGPVIAFNAWRSVEAGLSKHMVAPWMALGIILWTLAEYTIHRFLFHVDQRMPDSNTWLVLHFLLHGIHHYLPMDRLRLVMPPALGVTLAIPLNYLGHTLFPTHIAFAVMSGAFLGYVLYDLTHYYLHHAKVFKIHFKSMKTYHLAHHYKNYEGGYGITSKIWDRQVDLVFGTELQL</sequence>
<evidence type="ECO:0000256" key="20">
    <source>
        <dbReference type="PIRSR" id="PIRSR005149-50"/>
    </source>
</evidence>
<evidence type="ECO:0000259" key="23">
    <source>
        <dbReference type="PROSITE" id="PS50255"/>
    </source>
</evidence>
<evidence type="ECO:0000256" key="4">
    <source>
        <dbReference type="ARBA" id="ARBA00005747"/>
    </source>
</evidence>
<feature type="binding site" evidence="19">
    <location>
        <position position="283"/>
    </location>
    <ligand>
        <name>Zn(2+)</name>
        <dbReference type="ChEBI" id="CHEBI:29105"/>
        <label>1</label>
    </ligand>
</feature>
<evidence type="ECO:0000256" key="7">
    <source>
        <dbReference type="ARBA" id="ARBA00022692"/>
    </source>
</evidence>
<dbReference type="InterPro" id="IPR018506">
    <property type="entry name" value="Cyt_B5_heme-BS"/>
</dbReference>
<dbReference type="InterPro" id="IPR036400">
    <property type="entry name" value="Cyt_B5-like_heme/steroid_sf"/>
</dbReference>
<comment type="subcellular location">
    <subcellularLocation>
        <location evidence="1">Endoplasmic reticulum membrane</location>
        <topology evidence="1">Multi-pass membrane protein</topology>
    </subcellularLocation>
</comment>
<evidence type="ECO:0000313" key="25">
    <source>
        <dbReference type="Proteomes" id="UP000807716"/>
    </source>
</evidence>
<evidence type="ECO:0000313" key="24">
    <source>
        <dbReference type="EMBL" id="KAG0268039.1"/>
    </source>
</evidence>
<dbReference type="PANTHER" id="PTHR12863:SF1">
    <property type="entry name" value="FATTY ACID 2-HYDROXYLASE"/>
    <property type="match status" value="1"/>
</dbReference>
<evidence type="ECO:0000256" key="1">
    <source>
        <dbReference type="ARBA" id="ARBA00004477"/>
    </source>
</evidence>
<keyword evidence="8 18" id="KW-0479">Metal-binding</keyword>
<feature type="binding site" evidence="19">
    <location>
        <position position="364"/>
    </location>
    <ligand>
        <name>Zn(2+)</name>
        <dbReference type="ChEBI" id="CHEBI:29105"/>
        <label>1</label>
    </ligand>
</feature>
<evidence type="ECO:0000256" key="11">
    <source>
        <dbReference type="ARBA" id="ARBA00022833"/>
    </source>
</evidence>
<evidence type="ECO:0000256" key="3">
    <source>
        <dbReference type="ARBA" id="ARBA00005189"/>
    </source>
</evidence>
<keyword evidence="7 22" id="KW-0812">Transmembrane</keyword>
<dbReference type="GO" id="GO:0080132">
    <property type="term" value="F:fatty acid 2-hydroxylase activity"/>
    <property type="evidence" value="ECO:0007669"/>
    <property type="project" value="InterPro"/>
</dbReference>
<feature type="transmembrane region" description="Helical" evidence="22">
    <location>
        <begin position="320"/>
        <end position="337"/>
    </location>
</feature>
<keyword evidence="17 18" id="KW-0275">Fatty acid biosynthesis</keyword>
<evidence type="ECO:0000256" key="18">
    <source>
        <dbReference type="PIRNR" id="PIRNR005149"/>
    </source>
</evidence>
<dbReference type="AlphaFoldDB" id="A0A9P6UBV4"/>
<keyword evidence="5 18" id="KW-0444">Lipid biosynthesis</keyword>
<feature type="transmembrane region" description="Helical" evidence="22">
    <location>
        <begin position="240"/>
        <end position="258"/>
    </location>
</feature>
<evidence type="ECO:0000256" key="15">
    <source>
        <dbReference type="ARBA" id="ARBA00023098"/>
    </source>
</evidence>
<comment type="caution">
    <text evidence="24">The sequence shown here is derived from an EMBL/GenBank/DDBJ whole genome shotgun (WGS) entry which is preliminary data.</text>
</comment>
<dbReference type="Pfam" id="PF04116">
    <property type="entry name" value="FA_hydroxylase"/>
    <property type="match status" value="1"/>
</dbReference>
<dbReference type="SMART" id="SM01117">
    <property type="entry name" value="Cyt-b5"/>
    <property type="match status" value="1"/>
</dbReference>
<evidence type="ECO:0000256" key="5">
    <source>
        <dbReference type="ARBA" id="ARBA00022516"/>
    </source>
</evidence>
<dbReference type="PRINTS" id="PR00363">
    <property type="entry name" value="CYTOCHROMEB5"/>
</dbReference>
<feature type="binding site" evidence="19">
    <location>
        <position position="287"/>
    </location>
    <ligand>
        <name>Zn(2+)</name>
        <dbReference type="ChEBI" id="CHEBI:29105"/>
        <label>1</label>
    </ligand>
</feature>
<name>A0A9P6UBV4_9FUNG</name>
<comment type="pathway">
    <text evidence="2">Sphingolipid metabolism.</text>
</comment>
<dbReference type="PANTHER" id="PTHR12863">
    <property type="entry name" value="FATTY ACID HYDROXYLASE"/>
    <property type="match status" value="1"/>
</dbReference>
<feature type="domain" description="Cytochrome b5 heme-binding" evidence="23">
    <location>
        <begin position="18"/>
        <end position="97"/>
    </location>
</feature>
<comment type="function">
    <text evidence="18">Ceramide hydroxylase involved in the hydroxylation of sphingolipid-associated very long chain fatty acids. Postulated to hydroxylate the very long chain fatty acid of dihydroceramides and phytoceramides at C-2.</text>
</comment>
<dbReference type="PROSITE" id="PS50255">
    <property type="entry name" value="CYTOCHROME_B5_2"/>
    <property type="match status" value="1"/>
</dbReference>
<evidence type="ECO:0000256" key="13">
    <source>
        <dbReference type="ARBA" id="ARBA00023002"/>
    </source>
</evidence>
<dbReference type="EC" id="1.-.-.-" evidence="18"/>
<feature type="binding site" evidence="19">
    <location>
        <position position="259"/>
    </location>
    <ligand>
        <name>Zn(2+)</name>
        <dbReference type="ChEBI" id="CHEBI:29105"/>
        <label>1</label>
    </ligand>
</feature>
<organism evidence="24 25">
    <name type="scientific">Actinomortierella ambigua</name>
    <dbReference type="NCBI Taxonomy" id="1343610"/>
    <lineage>
        <taxon>Eukaryota</taxon>
        <taxon>Fungi</taxon>
        <taxon>Fungi incertae sedis</taxon>
        <taxon>Mucoromycota</taxon>
        <taxon>Mortierellomycotina</taxon>
        <taxon>Mortierellomycetes</taxon>
        <taxon>Mortierellales</taxon>
        <taxon>Mortierellaceae</taxon>
        <taxon>Actinomortierella</taxon>
    </lineage>
</organism>
<evidence type="ECO:0000256" key="12">
    <source>
        <dbReference type="ARBA" id="ARBA00022989"/>
    </source>
</evidence>
<dbReference type="InterPro" id="IPR006694">
    <property type="entry name" value="Fatty_acid_hydroxylase"/>
</dbReference>
<evidence type="ECO:0000256" key="14">
    <source>
        <dbReference type="ARBA" id="ARBA00023004"/>
    </source>
</evidence>
<evidence type="ECO:0000256" key="19">
    <source>
        <dbReference type="PIRSR" id="PIRSR005149-1"/>
    </source>
</evidence>
<keyword evidence="6 20" id="KW-0349">Heme</keyword>
<feature type="transmembrane region" description="Helical" evidence="22">
    <location>
        <begin position="296"/>
        <end position="314"/>
    </location>
</feature>
<feature type="binding site" evidence="19">
    <location>
        <position position="264"/>
    </location>
    <ligand>
        <name>Zn(2+)</name>
        <dbReference type="ChEBI" id="CHEBI:29105"/>
        <label>1</label>
    </ligand>
</feature>
<dbReference type="SUPFAM" id="SSF55856">
    <property type="entry name" value="Cytochrome b5-like heme/steroid binding domain"/>
    <property type="match status" value="1"/>
</dbReference>
<comment type="pathway">
    <text evidence="3">Lipid metabolism.</text>
</comment>
<dbReference type="InterPro" id="IPR001199">
    <property type="entry name" value="Cyt_B5-like_heme/steroid-bd"/>
</dbReference>
<feature type="binding site" evidence="19">
    <location>
        <position position="286"/>
    </location>
    <ligand>
        <name>Zn(2+)</name>
        <dbReference type="ChEBI" id="CHEBI:29105"/>
        <label>1</label>
    </ligand>
</feature>
<keyword evidence="11 19" id="KW-0862">Zinc</keyword>
<feature type="region of interest" description="Disordered" evidence="21">
    <location>
        <begin position="102"/>
        <end position="142"/>
    </location>
</feature>
<gene>
    <name evidence="24" type="primary">SCS7_2</name>
    <name evidence="24" type="ORF">DFQ27_007668</name>
</gene>
<dbReference type="GO" id="GO:0006633">
    <property type="term" value="P:fatty acid biosynthetic process"/>
    <property type="evidence" value="ECO:0007669"/>
    <property type="project" value="UniProtKB-KW"/>
</dbReference>
<evidence type="ECO:0000256" key="16">
    <source>
        <dbReference type="ARBA" id="ARBA00023136"/>
    </source>
</evidence>
<proteinExistence type="inferred from homology"/>
<evidence type="ECO:0000256" key="21">
    <source>
        <dbReference type="SAM" id="MobiDB-lite"/>
    </source>
</evidence>
<keyword evidence="25" id="KW-1185">Reference proteome</keyword>
<keyword evidence="9 18" id="KW-0256">Endoplasmic reticulum</keyword>
<feature type="binding site" evidence="19">
    <location>
        <position position="345"/>
    </location>
    <ligand>
        <name>Zn(2+)</name>
        <dbReference type="ChEBI" id="CHEBI:29105"/>
        <label>2</label>
    </ligand>
</feature>
<dbReference type="GO" id="GO:0020037">
    <property type="term" value="F:heme binding"/>
    <property type="evidence" value="ECO:0007669"/>
    <property type="project" value="InterPro"/>
</dbReference>
<keyword evidence="14 18" id="KW-0408">Iron</keyword>
<feature type="binding site" evidence="19">
    <location>
        <position position="361"/>
    </location>
    <ligand>
        <name>Zn(2+)</name>
        <dbReference type="ChEBI" id="CHEBI:29105"/>
        <label>1</label>
    </ligand>
</feature>
<dbReference type="GO" id="GO:0005506">
    <property type="term" value="F:iron ion binding"/>
    <property type="evidence" value="ECO:0007669"/>
    <property type="project" value="UniProtKB-UniRule"/>
</dbReference>
<keyword evidence="15 18" id="KW-0443">Lipid metabolism</keyword>
<keyword evidence="12 22" id="KW-1133">Transmembrane helix</keyword>
<feature type="compositionally biased region" description="Basic and acidic residues" evidence="21">
    <location>
        <begin position="121"/>
        <end position="135"/>
    </location>
</feature>
<keyword evidence="10 18" id="KW-0276">Fatty acid metabolism</keyword>
<dbReference type="Gene3D" id="3.10.120.10">
    <property type="entry name" value="Cytochrome b5-like heme/steroid binding domain"/>
    <property type="match status" value="1"/>
</dbReference>
<dbReference type="GO" id="GO:0005789">
    <property type="term" value="C:endoplasmic reticulum membrane"/>
    <property type="evidence" value="ECO:0007669"/>
    <property type="project" value="UniProtKB-SubCell"/>
</dbReference>
<evidence type="ECO:0000256" key="22">
    <source>
        <dbReference type="SAM" id="Phobius"/>
    </source>
</evidence>
<evidence type="ECO:0000256" key="8">
    <source>
        <dbReference type="ARBA" id="ARBA00022723"/>
    </source>
</evidence>
<evidence type="ECO:0000256" key="9">
    <source>
        <dbReference type="ARBA" id="ARBA00022824"/>
    </source>
</evidence>
<feature type="binding site" description="axial binding residue" evidence="20">
    <location>
        <position position="53"/>
    </location>
    <ligand>
        <name>heme</name>
        <dbReference type="ChEBI" id="CHEBI:30413"/>
    </ligand>
    <ligandPart>
        <name>Fe</name>
        <dbReference type="ChEBI" id="CHEBI:18248"/>
    </ligandPart>
</feature>